<comment type="caution">
    <text evidence="2">The sequence shown here is derived from an EMBL/GenBank/DDBJ whole genome shotgun (WGS) entry which is preliminary data.</text>
</comment>
<dbReference type="EMBL" id="SEOQ01000494">
    <property type="protein sequence ID" value="TFY61748.1"/>
    <property type="molecule type" value="Genomic_DNA"/>
</dbReference>
<name>A0A4Y9YIU6_9AGAM</name>
<feature type="compositionally biased region" description="Low complexity" evidence="1">
    <location>
        <begin position="17"/>
        <end position="29"/>
    </location>
</feature>
<gene>
    <name evidence="2" type="ORF">EVG20_g6939</name>
</gene>
<protein>
    <submittedName>
        <fullName evidence="2">Uncharacterized protein</fullName>
    </submittedName>
</protein>
<dbReference type="OrthoDB" id="3047649at2759"/>
<feature type="compositionally biased region" description="Polar residues" evidence="1">
    <location>
        <begin position="1"/>
        <end position="16"/>
    </location>
</feature>
<reference evidence="2 3" key="1">
    <citation type="submission" date="2019-02" db="EMBL/GenBank/DDBJ databases">
        <title>Genome sequencing of the rare red list fungi Dentipellis fragilis.</title>
        <authorList>
            <person name="Buettner E."/>
            <person name="Kellner H."/>
        </authorList>
    </citation>
    <scope>NUCLEOTIDE SEQUENCE [LARGE SCALE GENOMIC DNA]</scope>
    <source>
        <strain evidence="2 3">DSM 105465</strain>
    </source>
</reference>
<evidence type="ECO:0000313" key="3">
    <source>
        <dbReference type="Proteomes" id="UP000298327"/>
    </source>
</evidence>
<feature type="region of interest" description="Disordered" evidence="1">
    <location>
        <begin position="1"/>
        <end position="49"/>
    </location>
</feature>
<organism evidence="2 3">
    <name type="scientific">Dentipellis fragilis</name>
    <dbReference type="NCBI Taxonomy" id="205917"/>
    <lineage>
        <taxon>Eukaryota</taxon>
        <taxon>Fungi</taxon>
        <taxon>Dikarya</taxon>
        <taxon>Basidiomycota</taxon>
        <taxon>Agaricomycotina</taxon>
        <taxon>Agaricomycetes</taxon>
        <taxon>Russulales</taxon>
        <taxon>Hericiaceae</taxon>
        <taxon>Dentipellis</taxon>
    </lineage>
</organism>
<evidence type="ECO:0000313" key="2">
    <source>
        <dbReference type="EMBL" id="TFY61748.1"/>
    </source>
</evidence>
<proteinExistence type="predicted"/>
<sequence length="212" mass="23777">MASPTSSSYANMQPHTPSSAASSPSQSQAYGLSGDELDECMTDSDEFSSHTPQECEEVRNYFTPKVSLVVAKTGIQDTYCLLKIPDSPYSIRFWDGGSQEEGVLFLDLVDTTTHQVINSHGHFQLYIVLEPGVSDLLGPLKSWEEDMGYRRGEITPGEEQFSVLEGITYSLERDDEDDFVFQVPFMFEFDPEEAKIPEYLAQATFDRLLPSE</sequence>
<feature type="compositionally biased region" description="Acidic residues" evidence="1">
    <location>
        <begin position="35"/>
        <end position="46"/>
    </location>
</feature>
<evidence type="ECO:0000256" key="1">
    <source>
        <dbReference type="SAM" id="MobiDB-lite"/>
    </source>
</evidence>
<accession>A0A4Y9YIU6</accession>
<dbReference type="AlphaFoldDB" id="A0A4Y9YIU6"/>
<keyword evidence="3" id="KW-1185">Reference proteome</keyword>
<dbReference type="Proteomes" id="UP000298327">
    <property type="component" value="Unassembled WGS sequence"/>
</dbReference>